<evidence type="ECO:0000256" key="3">
    <source>
        <dbReference type="ARBA" id="ARBA00022475"/>
    </source>
</evidence>
<dbReference type="RefSeq" id="WP_229728233.1">
    <property type="nucleotide sequence ID" value="NZ_BAABJF010000032.1"/>
</dbReference>
<keyword evidence="13" id="KW-1185">Reference proteome</keyword>
<dbReference type="InterPro" id="IPR014163">
    <property type="entry name" value="Tol-Pal_TolQ"/>
</dbReference>
<dbReference type="GO" id="GO:0051301">
    <property type="term" value="P:cell division"/>
    <property type="evidence" value="ECO:0007669"/>
    <property type="project" value="UniProtKB-UniRule"/>
</dbReference>
<evidence type="ECO:0000259" key="11">
    <source>
        <dbReference type="Pfam" id="PF01618"/>
    </source>
</evidence>
<evidence type="ECO:0000256" key="5">
    <source>
        <dbReference type="ARBA" id="ARBA00022618"/>
    </source>
</evidence>
<evidence type="ECO:0000256" key="8">
    <source>
        <dbReference type="ARBA" id="ARBA00023136"/>
    </source>
</evidence>
<dbReference type="InterPro" id="IPR050790">
    <property type="entry name" value="ExbB/TolQ_transport"/>
</dbReference>
<comment type="caution">
    <text evidence="12">The sequence shown here is derived from an EMBL/GenBank/DDBJ whole genome shotgun (WGS) entry which is preliminary data.</text>
</comment>
<dbReference type="PANTHER" id="PTHR30625">
    <property type="entry name" value="PROTEIN TOLQ"/>
    <property type="match status" value="1"/>
</dbReference>
<dbReference type="GO" id="GO:0005886">
    <property type="term" value="C:plasma membrane"/>
    <property type="evidence" value="ECO:0007669"/>
    <property type="project" value="UniProtKB-SubCell"/>
</dbReference>
<protein>
    <recommendedName>
        <fullName evidence="10">Tol-Pal system protein TolQ</fullName>
    </recommendedName>
</protein>
<dbReference type="NCBIfam" id="TIGR02796">
    <property type="entry name" value="tolQ"/>
    <property type="match status" value="1"/>
</dbReference>
<keyword evidence="9 10" id="KW-0131">Cell cycle</keyword>
<evidence type="ECO:0000256" key="10">
    <source>
        <dbReference type="HAMAP-Rule" id="MF_02202"/>
    </source>
</evidence>
<feature type="domain" description="MotA/TolQ/ExbB proton channel" evidence="11">
    <location>
        <begin position="77"/>
        <end position="206"/>
    </location>
</feature>
<dbReference type="Proteomes" id="UP000605253">
    <property type="component" value="Unassembled WGS sequence"/>
</dbReference>
<evidence type="ECO:0000256" key="1">
    <source>
        <dbReference type="ARBA" id="ARBA00004651"/>
    </source>
</evidence>
<evidence type="ECO:0000256" key="7">
    <source>
        <dbReference type="ARBA" id="ARBA00022989"/>
    </source>
</evidence>
<dbReference type="EMBL" id="BMEO01000002">
    <property type="protein sequence ID" value="GGF88890.1"/>
    <property type="molecule type" value="Genomic_DNA"/>
</dbReference>
<dbReference type="PANTHER" id="PTHR30625:SF3">
    <property type="entry name" value="TOL-PAL SYSTEM PROTEIN TOLQ"/>
    <property type="match status" value="1"/>
</dbReference>
<reference evidence="12" key="2">
    <citation type="submission" date="2020-09" db="EMBL/GenBank/DDBJ databases">
        <authorList>
            <person name="Sun Q."/>
            <person name="Zhou Y."/>
        </authorList>
    </citation>
    <scope>NUCLEOTIDE SEQUENCE</scope>
    <source>
        <strain evidence="12">CGMCC 1.12181</strain>
    </source>
</reference>
<keyword evidence="3 10" id="KW-1003">Cell membrane</keyword>
<keyword evidence="4 10" id="KW-0997">Cell inner membrane</keyword>
<comment type="subunit">
    <text evidence="10">The Tol-Pal system is composed of five core proteins: the inner membrane proteins TolA, TolQ and TolR, the periplasmic protein TolB and the outer membrane protein Pal. They form a network linking the inner and outer membranes and the peptidoglycan layer.</text>
</comment>
<sequence>MNDSGQFYLDIILSASLPVKVVMLILILASVWSWLIIFSKGKVLADARKKAKKFEEHFWSGVDLNKLYQQLNSKKSNGIARIFTAGFSEFQRKKQSGQITVNSVESADRAMRVALGREIEDLESQLPTLATIGSTSPYIGLFGTVIGIMLSFHALSDVTQATIALVAPGISEALIATAMGLFAAIPAVIFYNRYSDKVERIYSQYDAFKDEFSAILHRQIGE</sequence>
<evidence type="ECO:0000256" key="9">
    <source>
        <dbReference type="ARBA" id="ARBA00023306"/>
    </source>
</evidence>
<gene>
    <name evidence="10 12" type="primary">tolQ</name>
    <name evidence="12" type="ORF">GCM10011365_07570</name>
</gene>
<feature type="transmembrane region" description="Helical" evidence="10">
    <location>
        <begin position="138"/>
        <end position="155"/>
    </location>
</feature>
<evidence type="ECO:0000256" key="2">
    <source>
        <dbReference type="ARBA" id="ARBA00010442"/>
    </source>
</evidence>
<dbReference type="HAMAP" id="MF_02202">
    <property type="entry name" value="TolQ"/>
    <property type="match status" value="1"/>
</dbReference>
<accession>A0A917CIN0</accession>
<feature type="transmembrane region" description="Helical" evidence="10">
    <location>
        <begin position="12"/>
        <end position="38"/>
    </location>
</feature>
<reference evidence="12" key="1">
    <citation type="journal article" date="2014" name="Int. J. Syst. Evol. Microbiol.">
        <title>Complete genome sequence of Corynebacterium casei LMG S-19264T (=DSM 44701T), isolated from a smear-ripened cheese.</title>
        <authorList>
            <consortium name="US DOE Joint Genome Institute (JGI-PGF)"/>
            <person name="Walter F."/>
            <person name="Albersmeier A."/>
            <person name="Kalinowski J."/>
            <person name="Ruckert C."/>
        </authorList>
    </citation>
    <scope>NUCLEOTIDE SEQUENCE</scope>
    <source>
        <strain evidence="12">CGMCC 1.12181</strain>
    </source>
</reference>
<comment type="subcellular location">
    <subcellularLocation>
        <location evidence="10">Cell inner membrane</location>
        <topology evidence="10">Multi-pass membrane protein</topology>
    </subcellularLocation>
    <subcellularLocation>
        <location evidence="1">Cell membrane</location>
        <topology evidence="1">Multi-pass membrane protein</topology>
    </subcellularLocation>
</comment>
<name>A0A917CIN0_9GAMM</name>
<evidence type="ECO:0000256" key="6">
    <source>
        <dbReference type="ARBA" id="ARBA00022692"/>
    </source>
</evidence>
<evidence type="ECO:0000313" key="13">
    <source>
        <dbReference type="Proteomes" id="UP000605253"/>
    </source>
</evidence>
<keyword evidence="7 10" id="KW-1133">Transmembrane helix</keyword>
<comment type="function">
    <text evidence="10">Part of the Tol-Pal system, which plays a role in outer membrane invagination during cell division and is important for maintaining outer membrane integrity.</text>
</comment>
<evidence type="ECO:0000313" key="12">
    <source>
        <dbReference type="EMBL" id="GGF88890.1"/>
    </source>
</evidence>
<proteinExistence type="inferred from homology"/>
<comment type="similarity">
    <text evidence="2 10">Belongs to the ExbB/TolQ family.</text>
</comment>
<dbReference type="GO" id="GO:0043213">
    <property type="term" value="P:bacteriocin transport"/>
    <property type="evidence" value="ECO:0007669"/>
    <property type="project" value="InterPro"/>
</dbReference>
<dbReference type="GO" id="GO:0017038">
    <property type="term" value="P:protein import"/>
    <property type="evidence" value="ECO:0007669"/>
    <property type="project" value="TreeGrafter"/>
</dbReference>
<dbReference type="AlphaFoldDB" id="A0A917CIN0"/>
<evidence type="ECO:0000256" key="4">
    <source>
        <dbReference type="ARBA" id="ARBA00022519"/>
    </source>
</evidence>
<keyword evidence="5 10" id="KW-0132">Cell division</keyword>
<feature type="transmembrane region" description="Helical" evidence="10">
    <location>
        <begin position="161"/>
        <end position="191"/>
    </location>
</feature>
<dbReference type="InterPro" id="IPR002898">
    <property type="entry name" value="MotA_ExbB_proton_chnl"/>
</dbReference>
<keyword evidence="8 10" id="KW-0472">Membrane</keyword>
<organism evidence="12 13">
    <name type="scientific">Marinicella pacifica</name>
    <dbReference type="NCBI Taxonomy" id="1171543"/>
    <lineage>
        <taxon>Bacteria</taxon>
        <taxon>Pseudomonadati</taxon>
        <taxon>Pseudomonadota</taxon>
        <taxon>Gammaproteobacteria</taxon>
        <taxon>Lysobacterales</taxon>
        <taxon>Marinicellaceae</taxon>
        <taxon>Marinicella</taxon>
    </lineage>
</organism>
<dbReference type="Pfam" id="PF01618">
    <property type="entry name" value="MotA_ExbB"/>
    <property type="match status" value="1"/>
</dbReference>
<keyword evidence="6 10" id="KW-0812">Transmembrane</keyword>